<evidence type="ECO:0000259" key="5">
    <source>
        <dbReference type="Pfam" id="PF04542"/>
    </source>
</evidence>
<dbReference type="Gene3D" id="1.10.1740.10">
    <property type="match status" value="1"/>
</dbReference>
<dbReference type="EMBL" id="SMAD01000002">
    <property type="protein sequence ID" value="TCS89266.1"/>
    <property type="molecule type" value="Genomic_DNA"/>
</dbReference>
<feature type="domain" description="RNA polymerase sigma factor 70 region 4 type 2" evidence="6">
    <location>
        <begin position="132"/>
        <end position="183"/>
    </location>
</feature>
<comment type="similarity">
    <text evidence="1">Belongs to the sigma-70 factor family. ECF subfamily.</text>
</comment>
<dbReference type="InterPro" id="IPR013325">
    <property type="entry name" value="RNA_pol_sigma_r2"/>
</dbReference>
<dbReference type="InterPro" id="IPR036388">
    <property type="entry name" value="WH-like_DNA-bd_sf"/>
</dbReference>
<dbReference type="Pfam" id="PF08281">
    <property type="entry name" value="Sigma70_r4_2"/>
    <property type="match status" value="1"/>
</dbReference>
<dbReference type="NCBIfam" id="TIGR02937">
    <property type="entry name" value="sigma70-ECF"/>
    <property type="match status" value="1"/>
</dbReference>
<accession>A0A4R3KWY6</accession>
<gene>
    <name evidence="7" type="ORF">EDD80_102460</name>
</gene>
<dbReference type="RefSeq" id="WP_132128339.1">
    <property type="nucleotide sequence ID" value="NZ_CP042432.1"/>
</dbReference>
<dbReference type="InterPro" id="IPR013324">
    <property type="entry name" value="RNA_pol_sigma_r3/r4-like"/>
</dbReference>
<dbReference type="GO" id="GO:0006352">
    <property type="term" value="P:DNA-templated transcription initiation"/>
    <property type="evidence" value="ECO:0007669"/>
    <property type="project" value="InterPro"/>
</dbReference>
<dbReference type="InterPro" id="IPR014284">
    <property type="entry name" value="RNA_pol_sigma-70_dom"/>
</dbReference>
<reference evidence="7 8" key="1">
    <citation type="submission" date="2019-03" db="EMBL/GenBank/DDBJ databases">
        <title>Genomic Encyclopedia of Type Strains, Phase IV (KMG-IV): sequencing the most valuable type-strain genomes for metagenomic binning, comparative biology and taxonomic classification.</title>
        <authorList>
            <person name="Goeker M."/>
        </authorList>
    </citation>
    <scope>NUCLEOTIDE SEQUENCE [LARGE SCALE GENOMIC DNA]</scope>
    <source>
        <strain evidence="7 8">DSM 21100</strain>
    </source>
</reference>
<keyword evidence="8" id="KW-1185">Reference proteome</keyword>
<dbReference type="InterPro" id="IPR007627">
    <property type="entry name" value="RNA_pol_sigma70_r2"/>
</dbReference>
<keyword evidence="2" id="KW-0805">Transcription regulation</keyword>
<evidence type="ECO:0000256" key="4">
    <source>
        <dbReference type="ARBA" id="ARBA00023163"/>
    </source>
</evidence>
<dbReference type="GO" id="GO:0016987">
    <property type="term" value="F:sigma factor activity"/>
    <property type="evidence" value="ECO:0007669"/>
    <property type="project" value="UniProtKB-KW"/>
</dbReference>
<dbReference type="Proteomes" id="UP000295807">
    <property type="component" value="Unassembled WGS sequence"/>
</dbReference>
<comment type="caution">
    <text evidence="7">The sequence shown here is derived from an EMBL/GenBank/DDBJ whole genome shotgun (WGS) entry which is preliminary data.</text>
</comment>
<keyword evidence="3" id="KW-0731">Sigma factor</keyword>
<dbReference type="InterPro" id="IPR013249">
    <property type="entry name" value="RNA_pol_sigma70_r4_t2"/>
</dbReference>
<dbReference type="PANTHER" id="PTHR43133:SF46">
    <property type="entry name" value="RNA POLYMERASE SIGMA-70 FACTOR ECF SUBFAMILY"/>
    <property type="match status" value="1"/>
</dbReference>
<feature type="domain" description="RNA polymerase sigma-70 region 2" evidence="5">
    <location>
        <begin position="30"/>
        <end position="96"/>
    </location>
</feature>
<evidence type="ECO:0000256" key="1">
    <source>
        <dbReference type="ARBA" id="ARBA00010641"/>
    </source>
</evidence>
<dbReference type="SUPFAM" id="SSF88946">
    <property type="entry name" value="Sigma2 domain of RNA polymerase sigma factors"/>
    <property type="match status" value="1"/>
</dbReference>
<organism evidence="7 8">
    <name type="scientific">Anseongella ginsenosidimutans</name>
    <dbReference type="NCBI Taxonomy" id="496056"/>
    <lineage>
        <taxon>Bacteria</taxon>
        <taxon>Pseudomonadati</taxon>
        <taxon>Bacteroidota</taxon>
        <taxon>Sphingobacteriia</taxon>
        <taxon>Sphingobacteriales</taxon>
        <taxon>Sphingobacteriaceae</taxon>
        <taxon>Anseongella</taxon>
    </lineage>
</organism>
<dbReference type="PANTHER" id="PTHR43133">
    <property type="entry name" value="RNA POLYMERASE ECF-TYPE SIGMA FACTO"/>
    <property type="match status" value="1"/>
</dbReference>
<dbReference type="Pfam" id="PF04542">
    <property type="entry name" value="Sigma70_r2"/>
    <property type="match status" value="1"/>
</dbReference>
<evidence type="ECO:0000313" key="8">
    <source>
        <dbReference type="Proteomes" id="UP000295807"/>
    </source>
</evidence>
<keyword evidence="4" id="KW-0804">Transcription</keyword>
<protein>
    <submittedName>
        <fullName evidence="7">RNA polymerase sigma factor (Sigma-70 family)</fullName>
    </submittedName>
</protein>
<evidence type="ECO:0000256" key="3">
    <source>
        <dbReference type="ARBA" id="ARBA00023082"/>
    </source>
</evidence>
<dbReference type="OrthoDB" id="9150024at2"/>
<evidence type="ECO:0000313" key="7">
    <source>
        <dbReference type="EMBL" id="TCS89266.1"/>
    </source>
</evidence>
<dbReference type="SUPFAM" id="SSF88659">
    <property type="entry name" value="Sigma3 and sigma4 domains of RNA polymerase sigma factors"/>
    <property type="match status" value="1"/>
</dbReference>
<dbReference type="CDD" id="cd06171">
    <property type="entry name" value="Sigma70_r4"/>
    <property type="match status" value="1"/>
</dbReference>
<dbReference type="GO" id="GO:0003677">
    <property type="term" value="F:DNA binding"/>
    <property type="evidence" value="ECO:0007669"/>
    <property type="project" value="InterPro"/>
</dbReference>
<sequence>MRSASAFSREEAAKLWNQFRAGKGDALGELISHYYHDLYAYGIRFTANAELLKDCIQEICLDLWKNRSTISETGYVKFYLLKSLRRRLIRELQKKKPEPLDEGTLFYAGYDRELPRESHIIRDEQLTALALKMRELLNQLSRRQQEVIYLRFYMDADINEIAAIMSVSKQSVYNHLHDALKRLKALAGSLHMVVFLLLLRSYH</sequence>
<name>A0A4R3KWY6_9SPHI</name>
<dbReference type="AlphaFoldDB" id="A0A4R3KWY6"/>
<dbReference type="Gene3D" id="1.10.10.10">
    <property type="entry name" value="Winged helix-like DNA-binding domain superfamily/Winged helix DNA-binding domain"/>
    <property type="match status" value="1"/>
</dbReference>
<dbReference type="InterPro" id="IPR039425">
    <property type="entry name" value="RNA_pol_sigma-70-like"/>
</dbReference>
<evidence type="ECO:0000259" key="6">
    <source>
        <dbReference type="Pfam" id="PF08281"/>
    </source>
</evidence>
<evidence type="ECO:0000256" key="2">
    <source>
        <dbReference type="ARBA" id="ARBA00023015"/>
    </source>
</evidence>
<proteinExistence type="inferred from homology"/>